<evidence type="ECO:0000313" key="1">
    <source>
        <dbReference type="EMBL" id="GFB08405.1"/>
    </source>
</evidence>
<sequence>IQHVQFTLNHFAANVYVGPPTGNDWFEKQTNGTIDISTAALQARDLTNPAPQNLLWEAFNTHG</sequence>
<protein>
    <submittedName>
        <fullName evidence="1">Delta(8)-fatty-acid desaturase-like</fullName>
    </submittedName>
</protein>
<comment type="caution">
    <text evidence="1">The sequence shown here is derived from an EMBL/GenBank/DDBJ whole genome shotgun (WGS) entry which is preliminary data.</text>
</comment>
<proteinExistence type="predicted"/>
<feature type="non-terminal residue" evidence="1">
    <location>
        <position position="1"/>
    </location>
</feature>
<name>A0A699KVN4_TANCI</name>
<dbReference type="EMBL" id="BKCJ010548568">
    <property type="protein sequence ID" value="GFB08405.1"/>
    <property type="molecule type" value="Genomic_DNA"/>
</dbReference>
<organism evidence="1">
    <name type="scientific">Tanacetum cinerariifolium</name>
    <name type="common">Dalmatian daisy</name>
    <name type="synonym">Chrysanthemum cinerariifolium</name>
    <dbReference type="NCBI Taxonomy" id="118510"/>
    <lineage>
        <taxon>Eukaryota</taxon>
        <taxon>Viridiplantae</taxon>
        <taxon>Streptophyta</taxon>
        <taxon>Embryophyta</taxon>
        <taxon>Tracheophyta</taxon>
        <taxon>Spermatophyta</taxon>
        <taxon>Magnoliopsida</taxon>
        <taxon>eudicotyledons</taxon>
        <taxon>Gunneridae</taxon>
        <taxon>Pentapetalae</taxon>
        <taxon>asterids</taxon>
        <taxon>campanulids</taxon>
        <taxon>Asterales</taxon>
        <taxon>Asteraceae</taxon>
        <taxon>Asteroideae</taxon>
        <taxon>Anthemideae</taxon>
        <taxon>Anthemidinae</taxon>
        <taxon>Tanacetum</taxon>
    </lineage>
</organism>
<gene>
    <name evidence="1" type="ORF">Tci_680376</name>
</gene>
<reference evidence="1" key="1">
    <citation type="journal article" date="2019" name="Sci. Rep.">
        <title>Draft genome of Tanacetum cinerariifolium, the natural source of mosquito coil.</title>
        <authorList>
            <person name="Yamashiro T."/>
            <person name="Shiraishi A."/>
            <person name="Satake H."/>
            <person name="Nakayama K."/>
        </authorList>
    </citation>
    <scope>NUCLEOTIDE SEQUENCE</scope>
</reference>
<accession>A0A699KVN4</accession>
<dbReference type="AlphaFoldDB" id="A0A699KVN4"/>